<evidence type="ECO:0000256" key="9">
    <source>
        <dbReference type="SAM" id="MobiDB-lite"/>
    </source>
</evidence>
<dbReference type="GO" id="GO:0046872">
    <property type="term" value="F:metal ion binding"/>
    <property type="evidence" value="ECO:0007669"/>
    <property type="project" value="UniProtKB-KW"/>
</dbReference>
<keyword evidence="4" id="KW-0378">Hydrolase</keyword>
<dbReference type="SUPFAM" id="SSF56300">
    <property type="entry name" value="Metallo-dependent phosphatases"/>
    <property type="match status" value="1"/>
</dbReference>
<evidence type="ECO:0000256" key="5">
    <source>
        <dbReference type="ARBA" id="ARBA00022912"/>
    </source>
</evidence>
<evidence type="ECO:0000256" key="7">
    <source>
        <dbReference type="ARBA" id="ARBA00047761"/>
    </source>
</evidence>
<comment type="catalytic activity">
    <reaction evidence="8">
        <text>O-phospho-L-threonyl-[protein] + H2O = L-threonyl-[protein] + phosphate</text>
        <dbReference type="Rhea" id="RHEA:47004"/>
        <dbReference type="Rhea" id="RHEA-COMP:11060"/>
        <dbReference type="Rhea" id="RHEA-COMP:11605"/>
        <dbReference type="ChEBI" id="CHEBI:15377"/>
        <dbReference type="ChEBI" id="CHEBI:30013"/>
        <dbReference type="ChEBI" id="CHEBI:43474"/>
        <dbReference type="ChEBI" id="CHEBI:61977"/>
        <dbReference type="EC" id="3.1.3.16"/>
    </reaction>
</comment>
<dbReference type="AlphaFoldDB" id="A0A7S3K356"/>
<feature type="compositionally biased region" description="Polar residues" evidence="9">
    <location>
        <begin position="199"/>
        <end position="214"/>
    </location>
</feature>
<keyword evidence="5" id="KW-0904">Protein phosphatase</keyword>
<dbReference type="Gene3D" id="3.60.21.10">
    <property type="match status" value="1"/>
</dbReference>
<dbReference type="Pfam" id="PF00149">
    <property type="entry name" value="Metallophos"/>
    <property type="match status" value="1"/>
</dbReference>
<evidence type="ECO:0000256" key="8">
    <source>
        <dbReference type="ARBA" id="ARBA00048336"/>
    </source>
</evidence>
<dbReference type="InterPro" id="IPR006186">
    <property type="entry name" value="Ser/Thr-sp_prot-phosphatase"/>
</dbReference>
<dbReference type="PRINTS" id="PR00114">
    <property type="entry name" value="STPHPHTASE"/>
</dbReference>
<evidence type="ECO:0000256" key="3">
    <source>
        <dbReference type="ARBA" id="ARBA00022723"/>
    </source>
</evidence>
<dbReference type="FunFam" id="3.60.21.10:FF:000133">
    <property type="entry name" value="Protein CBR-PPH-1"/>
    <property type="match status" value="1"/>
</dbReference>
<evidence type="ECO:0000256" key="2">
    <source>
        <dbReference type="ARBA" id="ARBA00013081"/>
    </source>
</evidence>
<proteinExistence type="predicted"/>
<evidence type="ECO:0000256" key="1">
    <source>
        <dbReference type="ARBA" id="ARBA00001936"/>
    </source>
</evidence>
<dbReference type="GO" id="GO:0005634">
    <property type="term" value="C:nucleus"/>
    <property type="evidence" value="ECO:0007669"/>
    <property type="project" value="TreeGrafter"/>
</dbReference>
<dbReference type="InterPro" id="IPR050341">
    <property type="entry name" value="PP1_catalytic_subunit"/>
</dbReference>
<name>A0A7S3K356_9STRA</name>
<dbReference type="EMBL" id="HBIJ01018579">
    <property type="protein sequence ID" value="CAE0371455.1"/>
    <property type="molecule type" value="Transcribed_RNA"/>
</dbReference>
<evidence type="ECO:0000313" key="11">
    <source>
        <dbReference type="EMBL" id="CAE0371455.1"/>
    </source>
</evidence>
<feature type="region of interest" description="Disordered" evidence="9">
    <location>
        <begin position="144"/>
        <end position="222"/>
    </location>
</feature>
<evidence type="ECO:0000256" key="6">
    <source>
        <dbReference type="ARBA" id="ARBA00023211"/>
    </source>
</evidence>
<feature type="domain" description="Serine/threonine specific protein phosphatases" evidence="10">
    <location>
        <begin position="1"/>
        <end position="142"/>
    </location>
</feature>
<dbReference type="PANTHER" id="PTHR11668:SF300">
    <property type="entry name" value="SERINE_THREONINE-PROTEIN PHOSPHATASE"/>
    <property type="match status" value="1"/>
</dbReference>
<dbReference type="GO" id="GO:0005737">
    <property type="term" value="C:cytoplasm"/>
    <property type="evidence" value="ECO:0007669"/>
    <property type="project" value="TreeGrafter"/>
</dbReference>
<evidence type="ECO:0000256" key="4">
    <source>
        <dbReference type="ARBA" id="ARBA00022801"/>
    </source>
</evidence>
<dbReference type="PANTHER" id="PTHR11668">
    <property type="entry name" value="SERINE/THREONINE PROTEIN PHOSPHATASE"/>
    <property type="match status" value="1"/>
</dbReference>
<keyword evidence="6" id="KW-0464">Manganese</keyword>
<dbReference type="InterPro" id="IPR004843">
    <property type="entry name" value="Calcineurin-like_PHP"/>
</dbReference>
<dbReference type="SMART" id="SM00156">
    <property type="entry name" value="PP2Ac"/>
    <property type="match status" value="1"/>
</dbReference>
<sequence>MPIAAIIADKVMCMHGGLSPDLEDLGQITSIQRPCEVPEDGLICDLVWSDPDPQIVGWGYNSRGVSYTFGPDVIRDFLQTHDLELICRAHQVVEDGYEFQAHRALVTIFSAPNYCGEFDNAAGIMCIDPNLRCSFKILRPVLPQPKPDVHDQSEKEEEEEGKQSDAHFLDNNNDGPVYRPGEATANASLPSRFEEDFEQQLSSSRSDPTDTLSQEEQRLTLN</sequence>
<dbReference type="InterPro" id="IPR029052">
    <property type="entry name" value="Metallo-depent_PP-like"/>
</dbReference>
<dbReference type="GO" id="GO:0004722">
    <property type="term" value="F:protein serine/threonine phosphatase activity"/>
    <property type="evidence" value="ECO:0007669"/>
    <property type="project" value="UniProtKB-EC"/>
</dbReference>
<comment type="catalytic activity">
    <reaction evidence="7">
        <text>O-phospho-L-seryl-[protein] + H2O = L-seryl-[protein] + phosphate</text>
        <dbReference type="Rhea" id="RHEA:20629"/>
        <dbReference type="Rhea" id="RHEA-COMP:9863"/>
        <dbReference type="Rhea" id="RHEA-COMP:11604"/>
        <dbReference type="ChEBI" id="CHEBI:15377"/>
        <dbReference type="ChEBI" id="CHEBI:29999"/>
        <dbReference type="ChEBI" id="CHEBI:43474"/>
        <dbReference type="ChEBI" id="CHEBI:83421"/>
        <dbReference type="EC" id="3.1.3.16"/>
    </reaction>
</comment>
<reference evidence="11" key="1">
    <citation type="submission" date="2021-01" db="EMBL/GenBank/DDBJ databases">
        <authorList>
            <person name="Corre E."/>
            <person name="Pelletier E."/>
            <person name="Niang G."/>
            <person name="Scheremetjew M."/>
            <person name="Finn R."/>
            <person name="Kale V."/>
            <person name="Holt S."/>
            <person name="Cochrane G."/>
            <person name="Meng A."/>
            <person name="Brown T."/>
            <person name="Cohen L."/>
        </authorList>
    </citation>
    <scope>NUCLEOTIDE SEQUENCE</scope>
    <source>
        <strain evidence="11">CCMP1510</strain>
    </source>
</reference>
<evidence type="ECO:0000259" key="10">
    <source>
        <dbReference type="SMART" id="SM00156"/>
    </source>
</evidence>
<gene>
    <name evidence="11" type="ORF">ALAG00032_LOCUS12237</name>
</gene>
<accession>A0A7S3K356</accession>
<dbReference type="EC" id="3.1.3.16" evidence="2"/>
<organism evidence="11">
    <name type="scientific">Aureoumbra lagunensis</name>
    <dbReference type="NCBI Taxonomy" id="44058"/>
    <lineage>
        <taxon>Eukaryota</taxon>
        <taxon>Sar</taxon>
        <taxon>Stramenopiles</taxon>
        <taxon>Ochrophyta</taxon>
        <taxon>Pelagophyceae</taxon>
        <taxon>Pelagomonadales</taxon>
        <taxon>Aureoumbra</taxon>
    </lineage>
</organism>
<comment type="cofactor">
    <cofactor evidence="1">
        <name>Mn(2+)</name>
        <dbReference type="ChEBI" id="CHEBI:29035"/>
    </cofactor>
</comment>
<protein>
    <recommendedName>
        <fullName evidence="2">protein-serine/threonine phosphatase</fullName>
        <ecNumber evidence="2">3.1.3.16</ecNumber>
    </recommendedName>
</protein>
<keyword evidence="3" id="KW-0479">Metal-binding</keyword>